<evidence type="ECO:0000256" key="1">
    <source>
        <dbReference type="SAM" id="MobiDB-lite"/>
    </source>
</evidence>
<feature type="signal peptide" evidence="2">
    <location>
        <begin position="1"/>
        <end position="21"/>
    </location>
</feature>
<evidence type="ECO:0000313" key="4">
    <source>
        <dbReference type="Proteomes" id="UP001205311"/>
    </source>
</evidence>
<feature type="compositionally biased region" description="Low complexity" evidence="1">
    <location>
        <begin position="49"/>
        <end position="67"/>
    </location>
</feature>
<proteinExistence type="predicted"/>
<keyword evidence="2" id="KW-0732">Signal</keyword>
<keyword evidence="4" id="KW-1185">Reference proteome</keyword>
<feature type="chain" id="PRO_5045605666" description="Secreted protein" evidence="2">
    <location>
        <begin position="22"/>
        <end position="67"/>
    </location>
</feature>
<evidence type="ECO:0008006" key="5">
    <source>
        <dbReference type="Google" id="ProtNLM"/>
    </source>
</evidence>
<sequence length="67" mass="6968">MSASRPLKPVAVTASFSFVVAAPSGMTVSSDVDTPAPHARGSHPSPSWTTRAATLPLTTLRKPLPQK</sequence>
<comment type="caution">
    <text evidence="3">The sequence shown here is derived from an EMBL/GenBank/DDBJ whole genome shotgun (WGS) entry which is preliminary data.</text>
</comment>
<feature type="region of interest" description="Disordered" evidence="1">
    <location>
        <begin position="27"/>
        <end position="67"/>
    </location>
</feature>
<evidence type="ECO:0000313" key="3">
    <source>
        <dbReference type="EMBL" id="MCP2262189.1"/>
    </source>
</evidence>
<evidence type="ECO:0000256" key="2">
    <source>
        <dbReference type="SAM" id="SignalP"/>
    </source>
</evidence>
<dbReference type="EMBL" id="JAMTCP010000059">
    <property type="protein sequence ID" value="MCP2262189.1"/>
    <property type="molecule type" value="Genomic_DNA"/>
</dbReference>
<reference evidence="3 4" key="1">
    <citation type="submission" date="2022-06" db="EMBL/GenBank/DDBJ databases">
        <title>Genomic Encyclopedia of Archaeal and Bacterial Type Strains, Phase II (KMG-II): from individual species to whole genera.</title>
        <authorList>
            <person name="Goeker M."/>
        </authorList>
    </citation>
    <scope>NUCLEOTIDE SEQUENCE [LARGE SCALE GENOMIC DNA]</scope>
    <source>
        <strain evidence="3 4">DSM 40477</strain>
    </source>
</reference>
<gene>
    <name evidence="3" type="ORF">LX15_005923</name>
</gene>
<organism evidence="3 4">
    <name type="scientific">Streptoalloteichus tenebrarius (strain ATCC 17920 / DSM 40477 / JCM 4838 / CBS 697.72 / NBRC 16177 / NCIMB 11028 / NRRL B-12390 / A12253. 1 / ISP 5477)</name>
    <name type="common">Streptomyces tenebrarius</name>
    <dbReference type="NCBI Taxonomy" id="1933"/>
    <lineage>
        <taxon>Bacteria</taxon>
        <taxon>Bacillati</taxon>
        <taxon>Actinomycetota</taxon>
        <taxon>Actinomycetes</taxon>
        <taxon>Pseudonocardiales</taxon>
        <taxon>Pseudonocardiaceae</taxon>
        <taxon>Streptoalloteichus</taxon>
    </lineage>
</organism>
<dbReference type="Proteomes" id="UP001205311">
    <property type="component" value="Unassembled WGS sequence"/>
</dbReference>
<accession>A0ABT1I349</accession>
<protein>
    <recommendedName>
        <fullName evidence="5">Secreted protein</fullName>
    </recommendedName>
</protein>
<name>A0ABT1I349_STRSD</name>